<dbReference type="EMBL" id="CAGKOT010000084">
    <property type="protein sequence ID" value="CAB5393649.1"/>
    <property type="molecule type" value="Genomic_DNA"/>
</dbReference>
<dbReference type="Proteomes" id="UP000684084">
    <property type="component" value="Unassembled WGS sequence"/>
</dbReference>
<organism evidence="1 2">
    <name type="scientific">Rhizophagus irregularis</name>
    <dbReference type="NCBI Taxonomy" id="588596"/>
    <lineage>
        <taxon>Eukaryota</taxon>
        <taxon>Fungi</taxon>
        <taxon>Fungi incertae sedis</taxon>
        <taxon>Mucoromycota</taxon>
        <taxon>Glomeromycotina</taxon>
        <taxon>Glomeromycetes</taxon>
        <taxon>Glomerales</taxon>
        <taxon>Glomeraceae</taxon>
        <taxon>Rhizophagus</taxon>
    </lineage>
</organism>
<gene>
    <name evidence="1" type="ORF">CHRIB12_LOCUS22944</name>
</gene>
<name>A0A915ZWM7_9GLOM</name>
<sequence>MYESWFEWASEDRKTKIRRVDFRRIDEPRFVSASRWIYRIRLSVLGFGYMEFGFQFLGLDIWNSAFGSWALDERR</sequence>
<evidence type="ECO:0000313" key="2">
    <source>
        <dbReference type="Proteomes" id="UP000684084"/>
    </source>
</evidence>
<dbReference type="OrthoDB" id="10450904at2759"/>
<evidence type="ECO:0000313" key="1">
    <source>
        <dbReference type="EMBL" id="CAB5393649.1"/>
    </source>
</evidence>
<proteinExistence type="predicted"/>
<reference evidence="1" key="1">
    <citation type="submission" date="2020-05" db="EMBL/GenBank/DDBJ databases">
        <authorList>
            <person name="Rincon C."/>
            <person name="Sanders R I."/>
            <person name="Robbins C."/>
            <person name="Chaturvedi A."/>
        </authorList>
    </citation>
    <scope>NUCLEOTIDE SEQUENCE</scope>
    <source>
        <strain evidence="1">CHB12</strain>
    </source>
</reference>
<comment type="caution">
    <text evidence="1">The sequence shown here is derived from an EMBL/GenBank/DDBJ whole genome shotgun (WGS) entry which is preliminary data.</text>
</comment>
<accession>A0A915ZWM7</accession>
<protein>
    <submittedName>
        <fullName evidence="1">Uncharacterized protein</fullName>
    </submittedName>
</protein>
<dbReference type="AlphaFoldDB" id="A0A915ZWM7"/>